<dbReference type="AlphaFoldDB" id="A0A066RN45"/>
<evidence type="ECO:0000313" key="1">
    <source>
        <dbReference type="EMBL" id="KDM90541.1"/>
    </source>
</evidence>
<dbReference type="InterPro" id="IPR011009">
    <property type="entry name" value="Kinase-like_dom_sf"/>
</dbReference>
<dbReference type="PANTHER" id="PTHR39441:SF1">
    <property type="entry name" value="DUF2252 DOMAIN-CONTAINING PROTEIN"/>
    <property type="match status" value="1"/>
</dbReference>
<sequence>MTPRQSFLCEQLRLIDGVAPSPVNTLGKHRKMTLSPYQFYRGSAQLFYADLAEGMLNLPDKLLVRQGKTVVMGDCHLANFGFLTEEGSHGDHVIFSPNDFDDACVGYGIWDLARFLTSLALAGDYGQGLLTGQYRIDEVKISDDLTAVSQEDINIACEAFLSAYRKTLRRIINNEDERYQVLKKFKKGHVLRKYCQKAARRAAGGEDFETKSQLAKSTKLIANKLQFANRPEKFERLDPPRYAELETTFRPYLNDAVLDIVQRLGAGVGANHADRYYFLVGSAGLSGHADLPCCHIVEVKQQSPAAPILAFPHLSPANTLNPAHLAANCQRRLQRRPDLLLDEVFWHDQHWLVRSRHHARLSVKPEALVLHPHEPGQAFRQYAKACGRALALAHSRGDRRSLRFEQLMVQILPECDKMLIKDCLNYSQQVITDHALLCELL</sequence>
<evidence type="ECO:0000313" key="2">
    <source>
        <dbReference type="Proteomes" id="UP000027192"/>
    </source>
</evidence>
<dbReference type="Pfam" id="PF10009">
    <property type="entry name" value="DUF2252"/>
    <property type="match status" value="2"/>
</dbReference>
<protein>
    <recommendedName>
        <fullName evidence="3">DUF2252 domain-containing protein</fullName>
    </recommendedName>
</protein>
<dbReference type="RefSeq" id="WP_081819713.1">
    <property type="nucleotide sequence ID" value="NZ_JAGSGC010000002.1"/>
</dbReference>
<dbReference type="InterPro" id="IPR018721">
    <property type="entry name" value="DUF2252"/>
</dbReference>
<dbReference type="EMBL" id="JMIB01000031">
    <property type="protein sequence ID" value="KDM90541.1"/>
    <property type="molecule type" value="Genomic_DNA"/>
</dbReference>
<dbReference type="PANTHER" id="PTHR39441">
    <property type="entry name" value="DUF2252 DOMAIN-CONTAINING PROTEIN"/>
    <property type="match status" value="1"/>
</dbReference>
<organism evidence="1 2">
    <name type="scientific">Photobacterium galatheae</name>
    <dbReference type="NCBI Taxonomy" id="1654360"/>
    <lineage>
        <taxon>Bacteria</taxon>
        <taxon>Pseudomonadati</taxon>
        <taxon>Pseudomonadota</taxon>
        <taxon>Gammaproteobacteria</taxon>
        <taxon>Vibrionales</taxon>
        <taxon>Vibrionaceae</taxon>
        <taxon>Photobacterium</taxon>
    </lineage>
</organism>
<name>A0A066RN45_9GAMM</name>
<reference evidence="1 2" key="1">
    <citation type="submission" date="2014-04" db="EMBL/GenBank/DDBJ databases">
        <title>Draft genome sequence of Photobacterium halotolerans S2753: a solonamide, ngercheumicin and holomycin producer.</title>
        <authorList>
            <person name="Machado H.R."/>
            <person name="Gram L."/>
        </authorList>
    </citation>
    <scope>NUCLEOTIDE SEQUENCE [LARGE SCALE GENOMIC DNA]</scope>
    <source>
        <strain evidence="1 2">S2753</strain>
    </source>
</reference>
<evidence type="ECO:0008006" key="3">
    <source>
        <dbReference type="Google" id="ProtNLM"/>
    </source>
</evidence>
<gene>
    <name evidence="1" type="ORF">EA58_16590</name>
</gene>
<proteinExistence type="predicted"/>
<keyword evidence="2" id="KW-1185">Reference proteome</keyword>
<dbReference type="OrthoDB" id="1491115at2"/>
<dbReference type="Proteomes" id="UP000027192">
    <property type="component" value="Unassembled WGS sequence"/>
</dbReference>
<comment type="caution">
    <text evidence="1">The sequence shown here is derived from an EMBL/GenBank/DDBJ whole genome shotgun (WGS) entry which is preliminary data.</text>
</comment>
<dbReference type="Gene3D" id="3.90.1200.10">
    <property type="match status" value="1"/>
</dbReference>
<dbReference type="SUPFAM" id="SSF56112">
    <property type="entry name" value="Protein kinase-like (PK-like)"/>
    <property type="match status" value="1"/>
</dbReference>
<accession>A0A066RN45</accession>